<dbReference type="Proteomes" id="UP001642484">
    <property type="component" value="Unassembled WGS sequence"/>
</dbReference>
<evidence type="ECO:0008006" key="4">
    <source>
        <dbReference type="Google" id="ProtNLM"/>
    </source>
</evidence>
<sequence length="354" mass="38891">MSRWIITPCVVPRGTGRVPLSKFYGKSITDAEWRFGESESYLRELGALDETSWLGKQVIIPNYIQGASNCIVTASHYSICCINECEPIMAEIEAAVVQPMADVEELLSLVGNMTALTTLEDEVDVQLDQFMVDQLRGIAKEHGGKVPIHGRLFAQWLHYVFPRDCAFPHKSGSAQSLSPTQFGDGYLASDDEMEAHAKDTRAEIPLATMKREELQWMSQWSEDEELFASYDHLSRSSPGGSRTFVALGFGLFMVAVLIGVVSFNRSKAANAAAAAGLHRPRPETVAAAAAGDPVAKFCMQHAVDYSAENALRALPVEPGSLELGSGWDPYYYGQMEEHAQTLLAEMRRLGKVPV</sequence>
<comment type="caution">
    <text evidence="2">The sequence shown here is derived from an EMBL/GenBank/DDBJ whole genome shotgun (WGS) entry which is preliminary data.</text>
</comment>
<keyword evidence="1" id="KW-0472">Membrane</keyword>
<keyword evidence="3" id="KW-1185">Reference proteome</keyword>
<evidence type="ECO:0000256" key="1">
    <source>
        <dbReference type="SAM" id="Phobius"/>
    </source>
</evidence>
<dbReference type="EMBL" id="CAXAMN010018169">
    <property type="protein sequence ID" value="CAK9051983.1"/>
    <property type="molecule type" value="Genomic_DNA"/>
</dbReference>
<name>A0ABP0MLC0_9DINO</name>
<keyword evidence="1" id="KW-0812">Transmembrane</keyword>
<proteinExistence type="predicted"/>
<protein>
    <recommendedName>
        <fullName evidence="4">Transmembrane protein</fullName>
    </recommendedName>
</protein>
<evidence type="ECO:0000313" key="3">
    <source>
        <dbReference type="Proteomes" id="UP001642484"/>
    </source>
</evidence>
<gene>
    <name evidence="2" type="ORF">CCMP2556_LOCUS26289</name>
</gene>
<keyword evidence="1" id="KW-1133">Transmembrane helix</keyword>
<reference evidence="2 3" key="1">
    <citation type="submission" date="2024-02" db="EMBL/GenBank/DDBJ databases">
        <authorList>
            <person name="Chen Y."/>
            <person name="Shah S."/>
            <person name="Dougan E. K."/>
            <person name="Thang M."/>
            <person name="Chan C."/>
        </authorList>
    </citation>
    <scope>NUCLEOTIDE SEQUENCE [LARGE SCALE GENOMIC DNA]</scope>
</reference>
<organism evidence="2 3">
    <name type="scientific">Durusdinium trenchii</name>
    <dbReference type="NCBI Taxonomy" id="1381693"/>
    <lineage>
        <taxon>Eukaryota</taxon>
        <taxon>Sar</taxon>
        <taxon>Alveolata</taxon>
        <taxon>Dinophyceae</taxon>
        <taxon>Suessiales</taxon>
        <taxon>Symbiodiniaceae</taxon>
        <taxon>Durusdinium</taxon>
    </lineage>
</organism>
<feature type="transmembrane region" description="Helical" evidence="1">
    <location>
        <begin position="244"/>
        <end position="263"/>
    </location>
</feature>
<evidence type="ECO:0000313" key="2">
    <source>
        <dbReference type="EMBL" id="CAK9051983.1"/>
    </source>
</evidence>
<accession>A0ABP0MLC0</accession>